<keyword evidence="2" id="KW-1185">Reference proteome</keyword>
<dbReference type="InterPro" id="IPR004830">
    <property type="entry name" value="LRR_variant"/>
</dbReference>
<dbReference type="InterPro" id="IPR016024">
    <property type="entry name" value="ARM-type_fold"/>
</dbReference>
<gene>
    <name evidence="1" type="ORF">Dxin01_01041</name>
</gene>
<organism evidence="1 2">
    <name type="scientific">Deinococcus xinjiangensis</name>
    <dbReference type="NCBI Taxonomy" id="457454"/>
    <lineage>
        <taxon>Bacteria</taxon>
        <taxon>Thermotogati</taxon>
        <taxon>Deinococcota</taxon>
        <taxon>Deinococci</taxon>
        <taxon>Deinococcales</taxon>
        <taxon>Deinococcaceae</taxon>
        <taxon>Deinococcus</taxon>
    </lineage>
</organism>
<accession>A0ABP9V7Q6</accession>
<sequence>MTVPISPHTPAAELARLAYSPETGLRRQVAAHPNTPAEVLGGLAREFPAEVLNNPALPLLRLATPKLVTAWPARALEALSDLPDAPDWLLRVAAGHPVIDVQLACVTHAQLPEDVLEQLASSPFWTIREYVARKPALPVPLLERLAQDRDYGVRITLAGRADLSDRLREQFQRDPHPLVRAVVQLHADAG</sequence>
<dbReference type="Pfam" id="PF01816">
    <property type="entry name" value="LRV"/>
    <property type="match status" value="1"/>
</dbReference>
<dbReference type="Gene3D" id="1.25.10.10">
    <property type="entry name" value="Leucine-rich Repeat Variant"/>
    <property type="match status" value="1"/>
</dbReference>
<proteinExistence type="predicted"/>
<dbReference type="EMBL" id="BAABRN010000008">
    <property type="protein sequence ID" value="GAA5501309.1"/>
    <property type="molecule type" value="Genomic_DNA"/>
</dbReference>
<reference evidence="1 2" key="1">
    <citation type="submission" date="2024-02" db="EMBL/GenBank/DDBJ databases">
        <title>Deinococcus xinjiangensis NBRC 107630.</title>
        <authorList>
            <person name="Ichikawa N."/>
            <person name="Katano-Makiyama Y."/>
            <person name="Hidaka K."/>
        </authorList>
    </citation>
    <scope>NUCLEOTIDE SEQUENCE [LARGE SCALE GENOMIC DNA]</scope>
    <source>
        <strain evidence="1 2">NBRC 107630</strain>
    </source>
</reference>
<evidence type="ECO:0008006" key="3">
    <source>
        <dbReference type="Google" id="ProtNLM"/>
    </source>
</evidence>
<evidence type="ECO:0000313" key="2">
    <source>
        <dbReference type="Proteomes" id="UP001458946"/>
    </source>
</evidence>
<dbReference type="SUPFAM" id="SSF48371">
    <property type="entry name" value="ARM repeat"/>
    <property type="match status" value="1"/>
</dbReference>
<dbReference type="InterPro" id="IPR011989">
    <property type="entry name" value="ARM-like"/>
</dbReference>
<name>A0ABP9V7Q6_9DEIO</name>
<dbReference type="RefSeq" id="WP_353541283.1">
    <property type="nucleotide sequence ID" value="NZ_BAABRN010000008.1"/>
</dbReference>
<comment type="caution">
    <text evidence="1">The sequence shown here is derived from an EMBL/GenBank/DDBJ whole genome shotgun (WGS) entry which is preliminary data.</text>
</comment>
<dbReference type="Proteomes" id="UP001458946">
    <property type="component" value="Unassembled WGS sequence"/>
</dbReference>
<evidence type="ECO:0000313" key="1">
    <source>
        <dbReference type="EMBL" id="GAA5501309.1"/>
    </source>
</evidence>
<protein>
    <recommendedName>
        <fullName evidence="3">Leucine rich repeat variant</fullName>
    </recommendedName>
</protein>